<evidence type="ECO:0000313" key="2">
    <source>
        <dbReference type="Proteomes" id="UP000507470"/>
    </source>
</evidence>
<organism evidence="1 2">
    <name type="scientific">Mytilus coruscus</name>
    <name type="common">Sea mussel</name>
    <dbReference type="NCBI Taxonomy" id="42192"/>
    <lineage>
        <taxon>Eukaryota</taxon>
        <taxon>Metazoa</taxon>
        <taxon>Spiralia</taxon>
        <taxon>Lophotrochozoa</taxon>
        <taxon>Mollusca</taxon>
        <taxon>Bivalvia</taxon>
        <taxon>Autobranchia</taxon>
        <taxon>Pteriomorphia</taxon>
        <taxon>Mytilida</taxon>
        <taxon>Mytiloidea</taxon>
        <taxon>Mytilidae</taxon>
        <taxon>Mytilinae</taxon>
        <taxon>Mytilus</taxon>
    </lineage>
</organism>
<keyword evidence="2" id="KW-1185">Reference proteome</keyword>
<accession>A0A6J8CGF9</accession>
<gene>
    <name evidence="1" type="ORF">MCOR_28897</name>
</gene>
<protein>
    <submittedName>
        <fullName evidence="1">Uncharacterized protein</fullName>
    </submittedName>
</protein>
<dbReference type="AlphaFoldDB" id="A0A6J8CGF9"/>
<sequence>MYYSTQVFDGEFTGRVVINTTNSEGFSDRFTKKHAGYIFQRRNPYTDHGKPKRLLNGGVIEEVINGIIH</sequence>
<name>A0A6J8CGF9_MYTCO</name>
<reference evidence="1 2" key="1">
    <citation type="submission" date="2020-06" db="EMBL/GenBank/DDBJ databases">
        <authorList>
            <person name="Li R."/>
            <person name="Bekaert M."/>
        </authorList>
    </citation>
    <scope>NUCLEOTIDE SEQUENCE [LARGE SCALE GENOMIC DNA]</scope>
    <source>
        <strain evidence="2">wild</strain>
    </source>
</reference>
<evidence type="ECO:0000313" key="1">
    <source>
        <dbReference type="EMBL" id="CAC5394104.1"/>
    </source>
</evidence>
<dbReference type="OrthoDB" id="300641at2759"/>
<dbReference type="Proteomes" id="UP000507470">
    <property type="component" value="Unassembled WGS sequence"/>
</dbReference>
<dbReference type="EMBL" id="CACVKT020005254">
    <property type="protein sequence ID" value="CAC5394104.1"/>
    <property type="molecule type" value="Genomic_DNA"/>
</dbReference>
<proteinExistence type="predicted"/>